<name>A0A1Y2HIP5_9FUNG</name>
<keyword evidence="3" id="KW-1185">Reference proteome</keyword>
<dbReference type="Proteomes" id="UP000193411">
    <property type="component" value="Unassembled WGS sequence"/>
</dbReference>
<gene>
    <name evidence="2" type="ORF">BCR44DRAFT_1500467</name>
</gene>
<feature type="compositionally biased region" description="Low complexity" evidence="1">
    <location>
        <begin position="566"/>
        <end position="586"/>
    </location>
</feature>
<comment type="caution">
    <text evidence="2">The sequence shown here is derived from an EMBL/GenBank/DDBJ whole genome shotgun (WGS) entry which is preliminary data.</text>
</comment>
<dbReference type="EMBL" id="MCFL01000028">
    <property type="protein sequence ID" value="ORZ34487.1"/>
    <property type="molecule type" value="Genomic_DNA"/>
</dbReference>
<evidence type="ECO:0000313" key="2">
    <source>
        <dbReference type="EMBL" id="ORZ34487.1"/>
    </source>
</evidence>
<proteinExistence type="predicted"/>
<feature type="region of interest" description="Disordered" evidence="1">
    <location>
        <begin position="490"/>
        <end position="586"/>
    </location>
</feature>
<organism evidence="2 3">
    <name type="scientific">Catenaria anguillulae PL171</name>
    <dbReference type="NCBI Taxonomy" id="765915"/>
    <lineage>
        <taxon>Eukaryota</taxon>
        <taxon>Fungi</taxon>
        <taxon>Fungi incertae sedis</taxon>
        <taxon>Blastocladiomycota</taxon>
        <taxon>Blastocladiomycetes</taxon>
        <taxon>Blastocladiales</taxon>
        <taxon>Catenariaceae</taxon>
        <taxon>Catenaria</taxon>
    </lineage>
</organism>
<feature type="compositionally biased region" description="Polar residues" evidence="1">
    <location>
        <begin position="551"/>
        <end position="565"/>
    </location>
</feature>
<protein>
    <submittedName>
        <fullName evidence="2">Uncharacterized protein</fullName>
    </submittedName>
</protein>
<evidence type="ECO:0000256" key="1">
    <source>
        <dbReference type="SAM" id="MobiDB-lite"/>
    </source>
</evidence>
<feature type="compositionally biased region" description="Polar residues" evidence="1">
    <location>
        <begin position="496"/>
        <end position="507"/>
    </location>
</feature>
<feature type="compositionally biased region" description="Polar residues" evidence="1">
    <location>
        <begin position="7"/>
        <end position="22"/>
    </location>
</feature>
<evidence type="ECO:0000313" key="3">
    <source>
        <dbReference type="Proteomes" id="UP000193411"/>
    </source>
</evidence>
<reference evidence="2 3" key="1">
    <citation type="submission" date="2016-07" db="EMBL/GenBank/DDBJ databases">
        <title>Pervasive Adenine N6-methylation of Active Genes in Fungi.</title>
        <authorList>
            <consortium name="DOE Joint Genome Institute"/>
            <person name="Mondo S.J."/>
            <person name="Dannebaum R.O."/>
            <person name="Kuo R.C."/>
            <person name="Labutti K."/>
            <person name="Haridas S."/>
            <person name="Kuo A."/>
            <person name="Salamov A."/>
            <person name="Ahrendt S.R."/>
            <person name="Lipzen A."/>
            <person name="Sullivan W."/>
            <person name="Andreopoulos W.B."/>
            <person name="Clum A."/>
            <person name="Lindquist E."/>
            <person name="Daum C."/>
            <person name="Ramamoorthy G.K."/>
            <person name="Gryganskyi A."/>
            <person name="Culley D."/>
            <person name="Magnuson J.K."/>
            <person name="James T.Y."/>
            <person name="O'Malley M.A."/>
            <person name="Stajich J.E."/>
            <person name="Spatafora J.W."/>
            <person name="Visel A."/>
            <person name="Grigoriev I.V."/>
        </authorList>
    </citation>
    <scope>NUCLEOTIDE SEQUENCE [LARGE SCALE GENOMIC DNA]</scope>
    <source>
        <strain evidence="2 3">PL171</strain>
    </source>
</reference>
<feature type="region of interest" description="Disordered" evidence="1">
    <location>
        <begin position="1"/>
        <end position="29"/>
    </location>
</feature>
<dbReference type="AlphaFoldDB" id="A0A1Y2HIP5"/>
<accession>A0A1Y2HIP5</accession>
<sequence length="586" mass="63030">MHPDPNPNTHQVMSNSQGNSWDDNAPAFAPSHLAPLGSHLMKRTPTYAPMPTNNAGTAARPTRVMPLNEASGEIRQKLAVSKATDVVVLVQATHRSIVATLLAKVEARDNNVGRLYRTVGEVVAHVPAMVNLAMSDSTLVGTLVYSHNKVTYKSTWPVRALLWGTAEHLASATSADDERCRVGEAIQTTIWDCTAATKNQRPRVRLETSATLRSVFVPVRDGKGGIVGLKLDARAARTPMYGGVELRMDQRGQEVVVGVDAASVSKWFHTATAGAQVGVPPHATTTINAVDDRALATTYDRYPGGIKNLCRTLWVLGALQSFGADGDGSLVLGSADTAADKWFDHDGHANPNGRPMRACVSTTTARAIAQGAFFARDFMVHWIVLSPSGVPCLARVRMATASNTLFPKRAMDRRGLADAIDRAAAEIQHRFPVLLRTGLEGAAVGTGHGGRPDDAAWDMVTAHMLEDLGYALTFRHRHLSAAVNALGLSTPKSPPASGSNRWHSSLPSRPPVPAADQHHQHGYRAHSTHSAANRPSSAGRDRDRDHYVAASETTNHKQQQQQRRWSSSFGGSSGDNSNTSNSGFRR</sequence>